<dbReference type="InterPro" id="IPR016035">
    <property type="entry name" value="Acyl_Trfase/lysoPLipase"/>
</dbReference>
<feature type="region of interest" description="Disordered" evidence="8">
    <location>
        <begin position="1712"/>
        <end position="1757"/>
    </location>
</feature>
<dbReference type="Gene3D" id="3.30.70.3320">
    <property type="match status" value="1"/>
</dbReference>
<dbReference type="Pfam" id="PF01575">
    <property type="entry name" value="MaoC_dehydratas"/>
    <property type="match status" value="1"/>
</dbReference>
<dbReference type="SUPFAM" id="SSF51412">
    <property type="entry name" value="Inosine monophosphate dehydrogenase (IMPDH)"/>
    <property type="match status" value="1"/>
</dbReference>
<dbReference type="PANTHER" id="PTHR10982">
    <property type="entry name" value="MALONYL COA-ACYL CARRIER PROTEIN TRANSACYLASE"/>
    <property type="match status" value="1"/>
</dbReference>
<dbReference type="PRINTS" id="PR01483">
    <property type="entry name" value="FASYNTHASE"/>
</dbReference>
<dbReference type="SUPFAM" id="SSF54637">
    <property type="entry name" value="Thioesterase/thiol ester dehydrase-isomerase"/>
    <property type="match status" value="1"/>
</dbReference>
<sequence length="3066" mass="326301">MPATNRPFSLTLGAVDGPAYALAFAGQATNWRDSLDELTDDLTIKTSIEKLVSDSDAVLAATHRELALVGGGSFSLDTAHSALSTDSVPGILAAQYGALLDLSEHGVDLREHPPVAVIGHSQGILASALFEGWKASDPQLMAQVFATARLIGAAATLAGRADKTLPQGEATPMLAIRDVRQADVEELIASLPGTTATISLINGPDRFVVSGRPQDLLKLEAAARTRAADEAQAIASKIRGGVPFSPIFDFLPVSTPFHSPLEESAYEQVLRWAEACGMDLELVRHLASAVLVQPVNWPSELARALGAGAQWFLDLGPGATLGRIISANLMGRGHGVIAAGSAAERDEFLRGGFEPTPAQNWGDFAPGLLELPTGEVVLDTKFSRLTGRSPVLLAGMTPTTVDPEIVAAAANAGHWAELAGGGQVTEEVFAENMAQLRSQLKPGVAAQFNAMFLDRYLWNLQFGGQSVVLKARAAGAPLDGVVISAGIPDVEEASALLAQFNDSGIPYVAFKPGTVAQIRQVLDIAKANPSTSLIIQVEDGHAGGHHSWEDLSHLLLTTYAEIRSHDNVVLCVGGGIGTPERAADYLSGDWSKEHGFPSMPVDGVLIGTAAMTAKEARTTDEVKQLLLETPGVSAHDDNSGWVGSQQTRGGVTSGLSHLRADIHEIDNAAAKCARLIAEVSGNDEAIAARRDEVIAALATTSKPYFGDVDQMTYSQWAHRFAELSYPWVDDTWIDRFLDLLHRAEARLNSAEHGTITTLFPDIDSVRDPEAALTALEGAYPSALTTDVAPTDAAWFVELCGKHPKPMPFVPVLDGDILRRWGQDNLWQSQDPRYRADEVRIIPGPVSVAGIDRVNEPIGDLLGRFETAATERIREHGAHPVPAAARISDAHNPVEFLRSAPHIMWSGNLIDNPAHLLPEESLTFTEQSDNPGVWDLRIDFDTYWDDVPGGDRNHAVRSLTIPLRLTDTAASGGVPVVDRETLPPNMYALLAATAGVGGETITGDSINELPRMQPSNISVFGEASWTFTVDRELAAHHRAVTAEALPSEYQPDAWVPDALLGLCWPAIYAALGSALIDDYPVIEGLLSAVHLDHTARLDVDPELLVADGPVQITVLAHTAEVLESSSGRVVVVKEKLMHGGEEIGQFSERFAIRGRIGSDTPPPAVANAAGRAEDAIDTPRSVLRKVQVKAPDNMTPFANVSGDFNPIHTSSNAAVVAGLSAPLVHGMWLSAVAQNLVQADGPDGEGWRITGWTYNMYGLVNLEDTVDLSVERIGRLQGGGQVLEVTCKIDGQVVSRATATTKAPRTAYVYPGQGIQRQGMGLNEIATSPAVRDVWERADATTKRDLGFSILTVVRDNPTEFTSGGQTWRHPEGILNLTQFTQVALAVVAFAQTAKLRESGALVDGAYFAGHSLGEYTALSSYGEVFPLETVLSIVFHRGSTMHHLVPRDAEGRSNYRMGALRPNQFGITDADVVAYVDSVSEDCGEFLQIVNFNLADQQYAVAGTITGLKALEEDANARAKAHGGKRAFMYVPGIDVPFHSRVLRGGVAEFRDKLMSLIPASIDKNRLVGKYIPNLVARPFELTREFAQAIVDEVPSEPIAELLQADNFERALGNPDELTRLLLVELLCWQFASPVRWIETQELLFSPESEGGLGVQRCVEIGLASSPTLAGLADKTLKLPTFAGSTSSAYNLERDEKIVTCTDVRVLFDEEEEEDTATQAAVSEPSAPAAEPAPTVQSASNPPVPVAAGGGERPTDIPFKASDAIKTLMAYTNKLRVDQIDPGDTTDTLTNGVSARRNQLLMDLSAELGLASIDGAADANVRELAASVDKLAHNYRPFGPVLTEAMRDRFRKVFGAAGAKPARIAERVKNTWALGDGWAHAVTAEMLLGTREGESVRGGSLATLPSPTTSAEVDAAIDQAVQAVAAAHGISVSMPQSGGSSGAVVDSAALDEFAASVVGPDGILADHARSLLEALGLDGPGLLPAGRPEEDEEATLAARLVEAVSAELGSAWVDQVQPAFDKEKAVLIDDRWASVREDLARLWLSETPIVRPSFVAAGTACSDMASWWKNKAQDAGRADLAEIYGDIASEALSSPDTALPYRDEIALVTGAAPKSIAGAVTARLLAGGATVIATASRVDASRLAFAKQLYRDHAAPGAALWLVPANLSSYRDVDALIDWISTEQTKVVGANTEVVKTALTPTLFFPFAAPRVAGSLGESGETFEAQARLLLWSVERGIAKLAEVGRNAPGAHRTHVILPGSPNRGVFGGDGAYGETKAAFDAITNRWKVEPLWAQTISIAHPRIGWVRGTGLMGGNDPLVAAAQEAGIQTFSTEDIADELLTLCTPQARQQAAESPLDADLTGGLGAGVDLRALKEAAEAAISESHDLSEDTLAQIPALPTPPAPSLPEYQANLWESGSAKPEDLVVVVGIGEVGTWGSGRTRHEAELGINPEGGVDLSPAAVLEMAWMMGLVRWQDSPVAGWYDSEDQIVAEEQIFDRFRDEVVARSGVRPFMDGDAAIDGADEDMGTLEETSVFLTSDVTFTVPDKKTAESFVIQDPRMTRITEIEGGEWQVTRLAGAEARMPRRAFLTRRVGGQLPEGFDPARWGIPASMLENMDRMAAWNLVTAVDAFLSAGFTPAELLSAVHPAEVAMTQGTGFGGMTSMRKLFVDRFLGEEYPQDILQETLPNVVAAHVMQSYIGGYGSMIHPVGACATAAVSVEEGIDKIACGKASFVVAGAIDDMAVESIVGFGSMNATADTETMLGRGIEERFFSRANDRRRGGFVEAQGGGTVLLARGDVALEMGLPVLGVIAFAQSFADGIHTSIPAPGMGALAAARGGEKSRLVHDLATLGVTPDDIAVVSKHDTSTNANDPNESELHTRLARAIGRTEGNPLFVISQKSLTGHAKGGACVFQIAGLTQLFADGIVPANAALDCVDEALADNPWLVWLRQPLPLGDIQPIKAGLATSLGFGHVSSLVALVHPGAFEAAIERSAGQERRKQWRERAEDRLREGARRLEAGMLGRATLFESPENRRFADGVDVHESEAAMLLDPNARVATSGVFER</sequence>
<dbReference type="SUPFAM" id="SSF53901">
    <property type="entry name" value="Thiolase-like"/>
    <property type="match status" value="2"/>
</dbReference>
<feature type="domain" description="Ketosynthase family 3 (KS3)" evidence="9">
    <location>
        <begin position="2530"/>
        <end position="2983"/>
    </location>
</feature>
<dbReference type="SMART" id="SM00827">
    <property type="entry name" value="PKS_AT"/>
    <property type="match status" value="1"/>
</dbReference>
<dbReference type="Pfam" id="PF18094">
    <property type="entry name" value="DNA_pol_B_N"/>
    <property type="match status" value="1"/>
</dbReference>
<evidence type="ECO:0000256" key="6">
    <source>
        <dbReference type="ARBA" id="ARBA00022857"/>
    </source>
</evidence>
<dbReference type="InterPro" id="IPR003965">
    <property type="entry name" value="Fatty_acid_synthase"/>
</dbReference>
<dbReference type="Gene3D" id="1.20.930.70">
    <property type="match status" value="1"/>
</dbReference>
<dbReference type="GO" id="GO:0005835">
    <property type="term" value="C:fatty acid synthase complex"/>
    <property type="evidence" value="ECO:0007669"/>
    <property type="project" value="InterPro"/>
</dbReference>
<dbReference type="CDD" id="cd00828">
    <property type="entry name" value="elong_cond_enzymes"/>
    <property type="match status" value="1"/>
</dbReference>
<accession>A0A6N7W6A4</accession>
<proteinExistence type="inferred from homology"/>
<dbReference type="InterPro" id="IPR014030">
    <property type="entry name" value="Ketoacyl_synth_N"/>
</dbReference>
<dbReference type="InterPro" id="IPR050830">
    <property type="entry name" value="Fungal_FAS"/>
</dbReference>
<organism evidence="10 11">
    <name type="scientific">Scrofimicrobium canadense</name>
    <dbReference type="NCBI Taxonomy" id="2652290"/>
    <lineage>
        <taxon>Bacteria</taxon>
        <taxon>Bacillati</taxon>
        <taxon>Actinomycetota</taxon>
        <taxon>Actinomycetes</taxon>
        <taxon>Actinomycetales</taxon>
        <taxon>Actinomycetaceae</taxon>
        <taxon>Scrofimicrobium</taxon>
    </lineage>
</organism>
<dbReference type="GO" id="GO:0004315">
    <property type="term" value="F:3-oxoacyl-[acyl-carrier-protein] synthase activity"/>
    <property type="evidence" value="ECO:0007669"/>
    <property type="project" value="InterPro"/>
</dbReference>
<evidence type="ECO:0000256" key="3">
    <source>
        <dbReference type="ARBA" id="ARBA00022553"/>
    </source>
</evidence>
<evidence type="ECO:0000256" key="4">
    <source>
        <dbReference type="ARBA" id="ARBA00022679"/>
    </source>
</evidence>
<dbReference type="EMBL" id="VULO01000010">
    <property type="protein sequence ID" value="MSS84921.1"/>
    <property type="molecule type" value="Genomic_DNA"/>
</dbReference>
<dbReference type="GO" id="GO:0004312">
    <property type="term" value="F:fatty acid synthase activity"/>
    <property type="evidence" value="ECO:0007669"/>
    <property type="project" value="InterPro"/>
</dbReference>
<evidence type="ECO:0000256" key="1">
    <source>
        <dbReference type="ARBA" id="ARBA00005254"/>
    </source>
</evidence>
<dbReference type="InterPro" id="IPR018201">
    <property type="entry name" value="Ketoacyl_synth_AS"/>
</dbReference>
<evidence type="ECO:0000259" key="9">
    <source>
        <dbReference type="PROSITE" id="PS52004"/>
    </source>
</evidence>
<dbReference type="InterPro" id="IPR002539">
    <property type="entry name" value="MaoC-like_dom"/>
</dbReference>
<comment type="similarity">
    <text evidence="1">Belongs to the enoyl-CoA hydratase/isomerase family.</text>
</comment>
<protein>
    <submittedName>
        <fullName evidence="10">DUF1729 domain-containing protein</fullName>
    </submittedName>
</protein>
<evidence type="ECO:0000256" key="8">
    <source>
        <dbReference type="SAM" id="MobiDB-lite"/>
    </source>
</evidence>
<gene>
    <name evidence="10" type="ORF">FYJ24_09125</name>
</gene>
<dbReference type="Gene3D" id="3.20.20.70">
    <property type="entry name" value="Aldolase class I"/>
    <property type="match status" value="1"/>
</dbReference>
<name>A0A6N7W6A4_9ACTO</name>
<evidence type="ECO:0000256" key="2">
    <source>
        <dbReference type="ARBA" id="ARBA00022450"/>
    </source>
</evidence>
<dbReference type="GO" id="GO:0004318">
    <property type="term" value="F:enoyl-[acyl-carrier-protein] reductase (NADH) activity"/>
    <property type="evidence" value="ECO:0007669"/>
    <property type="project" value="InterPro"/>
</dbReference>
<dbReference type="InterPro" id="IPR013565">
    <property type="entry name" value="Fas1/AflB-like_central"/>
</dbReference>
<comment type="caution">
    <text evidence="10">The sequence shown here is derived from an EMBL/GenBank/DDBJ whole genome shotgun (WGS) entry which is preliminary data.</text>
</comment>
<reference evidence="10 11" key="1">
    <citation type="submission" date="2019-08" db="EMBL/GenBank/DDBJ databases">
        <title>In-depth cultivation of the pig gut microbiome towards novel bacterial diversity and tailored functional studies.</title>
        <authorList>
            <person name="Wylensek D."/>
            <person name="Hitch T.C.A."/>
            <person name="Clavel T."/>
        </authorList>
    </citation>
    <scope>NUCLEOTIDE SEQUENCE [LARGE SCALE GENOMIC DNA]</scope>
    <source>
        <strain evidence="10 11">WB03_NA08</strain>
    </source>
</reference>
<evidence type="ECO:0000313" key="11">
    <source>
        <dbReference type="Proteomes" id="UP000470875"/>
    </source>
</evidence>
<dbReference type="InterPro" id="IPR029069">
    <property type="entry name" value="HotDog_dom_sf"/>
</dbReference>
<dbReference type="Gene3D" id="3.40.47.10">
    <property type="match status" value="1"/>
</dbReference>
<dbReference type="Gene3D" id="3.40.50.720">
    <property type="entry name" value="NAD(P)-binding Rossmann-like Domain"/>
    <property type="match status" value="1"/>
</dbReference>
<dbReference type="InterPro" id="IPR001227">
    <property type="entry name" value="Ac_transferase_dom_sf"/>
</dbReference>
<keyword evidence="2" id="KW-0596">Phosphopantetheine</keyword>
<dbReference type="Gene3D" id="3.90.25.70">
    <property type="match status" value="1"/>
</dbReference>
<dbReference type="PROSITE" id="PS00606">
    <property type="entry name" value="KS3_1"/>
    <property type="match status" value="1"/>
</dbReference>
<evidence type="ECO:0000256" key="5">
    <source>
        <dbReference type="ARBA" id="ARBA00022801"/>
    </source>
</evidence>
<dbReference type="GO" id="GO:0016787">
    <property type="term" value="F:hydrolase activity"/>
    <property type="evidence" value="ECO:0007669"/>
    <property type="project" value="UniProtKB-KW"/>
</dbReference>
<keyword evidence="6" id="KW-0521">NADP</keyword>
<dbReference type="Pfam" id="PF02801">
    <property type="entry name" value="Ketoacyl-synt_C"/>
    <property type="match status" value="1"/>
</dbReference>
<dbReference type="InterPro" id="IPR055118">
    <property type="entry name" value="FAS-like_AT_central"/>
</dbReference>
<dbReference type="Pfam" id="PF08354">
    <property type="entry name" value="Fas1-AflB-like_hel"/>
    <property type="match status" value="1"/>
</dbReference>
<keyword evidence="5" id="KW-0378">Hydrolase</keyword>
<dbReference type="InterPro" id="IPR016039">
    <property type="entry name" value="Thiolase-like"/>
</dbReference>
<dbReference type="InterPro" id="IPR014043">
    <property type="entry name" value="Acyl_transferase_dom"/>
</dbReference>
<keyword evidence="3" id="KW-0597">Phosphoprotein</keyword>
<dbReference type="SUPFAM" id="SSF51735">
    <property type="entry name" value="NAD(P)-binding Rossmann-fold domains"/>
    <property type="match status" value="1"/>
</dbReference>
<dbReference type="InterPro" id="IPR014031">
    <property type="entry name" value="Ketoacyl_synth_C"/>
</dbReference>
<dbReference type="Pfam" id="PF00109">
    <property type="entry name" value="ketoacyl-synt"/>
    <property type="match status" value="1"/>
</dbReference>
<keyword evidence="4" id="KW-0808">Transferase</keyword>
<evidence type="ECO:0000256" key="7">
    <source>
        <dbReference type="ARBA" id="ARBA00023002"/>
    </source>
</evidence>
<dbReference type="SUPFAM" id="SSF52151">
    <property type="entry name" value="FabD/lysophospholipase-like"/>
    <property type="match status" value="2"/>
</dbReference>
<dbReference type="FunFam" id="3.40.366.10:FF:000009">
    <property type="entry name" value="Fatty acid synthase Fas"/>
    <property type="match status" value="1"/>
</dbReference>
<keyword evidence="7" id="KW-0560">Oxidoreductase</keyword>
<dbReference type="Gene3D" id="3.30.70.2430">
    <property type="match status" value="1"/>
</dbReference>
<dbReference type="Gene3D" id="3.40.366.10">
    <property type="entry name" value="Malonyl-Coenzyme A Acyl Carrier Protein, domain 2"/>
    <property type="match status" value="2"/>
</dbReference>
<evidence type="ECO:0000313" key="10">
    <source>
        <dbReference type="EMBL" id="MSS84921.1"/>
    </source>
</evidence>
<dbReference type="InterPro" id="IPR020841">
    <property type="entry name" value="PKS_Beta-ketoAc_synthase_dom"/>
</dbReference>
<dbReference type="Proteomes" id="UP000470875">
    <property type="component" value="Unassembled WGS sequence"/>
</dbReference>
<dbReference type="InterPro" id="IPR013785">
    <property type="entry name" value="Aldolase_TIM"/>
</dbReference>
<dbReference type="InterPro" id="IPR047224">
    <property type="entry name" value="FAS_alpha_su_C"/>
</dbReference>
<dbReference type="GO" id="GO:0006633">
    <property type="term" value="P:fatty acid biosynthetic process"/>
    <property type="evidence" value="ECO:0007669"/>
    <property type="project" value="InterPro"/>
</dbReference>
<dbReference type="Pfam" id="PF22690">
    <property type="entry name" value="FAS_AT_central"/>
    <property type="match status" value="1"/>
</dbReference>
<dbReference type="Pfam" id="PF00698">
    <property type="entry name" value="Acyl_transf_1"/>
    <property type="match status" value="1"/>
</dbReference>
<dbReference type="PANTHER" id="PTHR10982:SF21">
    <property type="entry name" value="FATTY ACID SYNTHASE SUBUNIT BETA"/>
    <property type="match status" value="1"/>
</dbReference>
<dbReference type="Gene3D" id="3.10.129.10">
    <property type="entry name" value="Hotdog Thioesterase"/>
    <property type="match status" value="1"/>
</dbReference>
<dbReference type="InterPro" id="IPR036291">
    <property type="entry name" value="NAD(P)-bd_dom_sf"/>
</dbReference>
<keyword evidence="11" id="KW-1185">Reference proteome</keyword>
<dbReference type="PROSITE" id="PS52004">
    <property type="entry name" value="KS3_2"/>
    <property type="match status" value="1"/>
</dbReference>
<feature type="compositionally biased region" description="Low complexity" evidence="8">
    <location>
        <begin position="1720"/>
        <end position="1734"/>
    </location>
</feature>